<dbReference type="STRING" id="135208.A0A4Y9ZYI7"/>
<proteinExistence type="inferred from homology"/>
<dbReference type="PROSITE" id="PS51186">
    <property type="entry name" value="GNAT"/>
    <property type="match status" value="1"/>
</dbReference>
<evidence type="ECO:0000256" key="1">
    <source>
        <dbReference type="ARBA" id="ARBA00009342"/>
    </source>
</evidence>
<dbReference type="AlphaFoldDB" id="A0A4Y9ZYI7"/>
<dbReference type="OrthoDB" id="5043642at2759"/>
<organism evidence="5 6">
    <name type="scientific">Hericium alpestre</name>
    <dbReference type="NCBI Taxonomy" id="135208"/>
    <lineage>
        <taxon>Eukaryota</taxon>
        <taxon>Fungi</taxon>
        <taxon>Dikarya</taxon>
        <taxon>Basidiomycota</taxon>
        <taxon>Agaricomycotina</taxon>
        <taxon>Agaricomycetes</taxon>
        <taxon>Russulales</taxon>
        <taxon>Hericiaceae</taxon>
        <taxon>Hericium</taxon>
    </lineage>
</organism>
<comment type="caution">
    <text evidence="5">The sequence shown here is derived from an EMBL/GenBank/DDBJ whole genome shotgun (WGS) entry which is preliminary data.</text>
</comment>
<dbReference type="InterPro" id="IPR000182">
    <property type="entry name" value="GNAT_dom"/>
</dbReference>
<name>A0A4Y9ZYI7_9AGAM</name>
<keyword evidence="2" id="KW-0808">Transferase</keyword>
<comment type="similarity">
    <text evidence="1">Belongs to the acetyltransferase family. GNAT subfamily.</text>
</comment>
<dbReference type="GO" id="GO:0008080">
    <property type="term" value="F:N-acetyltransferase activity"/>
    <property type="evidence" value="ECO:0007669"/>
    <property type="project" value="InterPro"/>
</dbReference>
<feature type="domain" description="N-acetyltransferase" evidence="4">
    <location>
        <begin position="34"/>
        <end position="199"/>
    </location>
</feature>
<accession>A0A4Y9ZYI7</accession>
<reference evidence="5 6" key="1">
    <citation type="submission" date="2019-02" db="EMBL/GenBank/DDBJ databases">
        <title>Genome sequencing of the rare red list fungi Hericium alpestre (H. flagellum).</title>
        <authorList>
            <person name="Buettner E."/>
            <person name="Kellner H."/>
        </authorList>
    </citation>
    <scope>NUCLEOTIDE SEQUENCE [LARGE SCALE GENOMIC DNA]</scope>
    <source>
        <strain evidence="5 6">DSM 108284</strain>
    </source>
</reference>
<evidence type="ECO:0000313" key="6">
    <source>
        <dbReference type="Proteomes" id="UP000298061"/>
    </source>
</evidence>
<dbReference type="InterPro" id="IPR039135">
    <property type="entry name" value="NAT9-like"/>
</dbReference>
<dbReference type="EMBL" id="SFCI01000559">
    <property type="protein sequence ID" value="TFY79103.1"/>
    <property type="molecule type" value="Genomic_DNA"/>
</dbReference>
<evidence type="ECO:0000256" key="3">
    <source>
        <dbReference type="ARBA" id="ARBA00023315"/>
    </source>
</evidence>
<keyword evidence="6" id="KW-1185">Reference proteome</keyword>
<evidence type="ECO:0000256" key="2">
    <source>
        <dbReference type="ARBA" id="ARBA00022679"/>
    </source>
</evidence>
<dbReference type="InterPro" id="IPR016181">
    <property type="entry name" value="Acyl_CoA_acyltransferase"/>
</dbReference>
<dbReference type="SUPFAM" id="SSF55729">
    <property type="entry name" value="Acyl-CoA N-acyltransferases (Nat)"/>
    <property type="match status" value="1"/>
</dbReference>
<dbReference type="PANTHER" id="PTHR13256">
    <property type="entry name" value="N-ACETYLTRANSFERASE 9"/>
    <property type="match status" value="1"/>
</dbReference>
<dbReference type="Proteomes" id="UP000298061">
    <property type="component" value="Unassembled WGS sequence"/>
</dbReference>
<keyword evidence="3" id="KW-0012">Acyltransferase</keyword>
<sequence>MKLNEHTALIGDRVVLVPYRREHVPTYHQWMQSPELRELTASEELSLEEEYDMQRKWQEDEDKLTFIVLARPTDTALDNSPTPALLRALPMIGDVNLFFKGRPGDDAEDFEAELEVMIAEPAYRRQGLAQCALEMLLAYATARALGPAEAMPFPLVASHFVARIGASNAASIALFERLGFEIVRHVEVFDEVEMRVRAEASEREWVGGMRVAVD</sequence>
<dbReference type="Gene3D" id="3.40.630.30">
    <property type="match status" value="1"/>
</dbReference>
<dbReference type="Pfam" id="PF13302">
    <property type="entry name" value="Acetyltransf_3"/>
    <property type="match status" value="1"/>
</dbReference>
<evidence type="ECO:0000259" key="4">
    <source>
        <dbReference type="PROSITE" id="PS51186"/>
    </source>
</evidence>
<gene>
    <name evidence="5" type="ORF">EWM64_g4903</name>
</gene>
<evidence type="ECO:0000313" key="5">
    <source>
        <dbReference type="EMBL" id="TFY79103.1"/>
    </source>
</evidence>
<protein>
    <recommendedName>
        <fullName evidence="4">N-acetyltransferase domain-containing protein</fullName>
    </recommendedName>
</protein>
<dbReference type="PANTHER" id="PTHR13256:SF16">
    <property type="entry name" value="ALPHA_BETA-TUBULIN-N-ACETYLTRANSFERASE 9"/>
    <property type="match status" value="1"/>
</dbReference>